<dbReference type="PANTHER" id="PTHR42684">
    <property type="entry name" value="ADENOSYLMETHIONINE-8-AMINO-7-OXONONANOATE AMINOTRANSFERASE"/>
    <property type="match status" value="1"/>
</dbReference>
<dbReference type="CDD" id="cd00610">
    <property type="entry name" value="OAT_like"/>
    <property type="match status" value="1"/>
</dbReference>
<keyword evidence="2" id="KW-0032">Aminotransferase</keyword>
<feature type="compositionally biased region" description="Basic and acidic residues" evidence="5">
    <location>
        <begin position="578"/>
        <end position="589"/>
    </location>
</feature>
<dbReference type="FunFam" id="3.40.640.10:FF:000014">
    <property type="entry name" value="Adenosylmethionine-8-amino-7-oxononanoate aminotransferase, probable"/>
    <property type="match status" value="1"/>
</dbReference>
<feature type="compositionally biased region" description="Basic and acidic residues" evidence="5">
    <location>
        <begin position="597"/>
        <end position="610"/>
    </location>
</feature>
<dbReference type="Gene3D" id="3.40.640.10">
    <property type="entry name" value="Type I PLP-dependent aspartate aminotransferase-like (Major domain)"/>
    <property type="match status" value="1"/>
</dbReference>
<dbReference type="Gramene" id="GBG75685">
    <property type="protein sequence ID" value="GBG75685"/>
    <property type="gene ID" value="CBR_g20310"/>
</dbReference>
<evidence type="ECO:0000256" key="5">
    <source>
        <dbReference type="SAM" id="MobiDB-lite"/>
    </source>
</evidence>
<dbReference type="SUPFAM" id="SSF53383">
    <property type="entry name" value="PLP-dependent transferases"/>
    <property type="match status" value="1"/>
</dbReference>
<dbReference type="GO" id="GO:0030170">
    <property type="term" value="F:pyridoxal phosphate binding"/>
    <property type="evidence" value="ECO:0007669"/>
    <property type="project" value="InterPro"/>
</dbReference>
<dbReference type="Pfam" id="PF00078">
    <property type="entry name" value="RVT_1"/>
    <property type="match status" value="1"/>
</dbReference>
<evidence type="ECO:0000259" key="7">
    <source>
        <dbReference type="Pfam" id="PF17919"/>
    </source>
</evidence>
<feature type="compositionally biased region" description="Low complexity" evidence="5">
    <location>
        <begin position="611"/>
        <end position="620"/>
    </location>
</feature>
<proteinExistence type="inferred from homology"/>
<dbReference type="Gene3D" id="3.90.1150.10">
    <property type="entry name" value="Aspartate Aminotransferase, domain 1"/>
    <property type="match status" value="1"/>
</dbReference>
<dbReference type="Pfam" id="PF00202">
    <property type="entry name" value="Aminotran_3"/>
    <property type="match status" value="1"/>
</dbReference>
<dbReference type="Gene3D" id="3.30.70.270">
    <property type="match status" value="2"/>
</dbReference>
<feature type="region of interest" description="Disordered" evidence="5">
    <location>
        <begin position="443"/>
        <end position="631"/>
    </location>
</feature>
<evidence type="ECO:0000313" key="8">
    <source>
        <dbReference type="EMBL" id="GBG75685.1"/>
    </source>
</evidence>
<evidence type="ECO:0000313" key="9">
    <source>
        <dbReference type="Proteomes" id="UP000265515"/>
    </source>
</evidence>
<dbReference type="InterPro" id="IPR015424">
    <property type="entry name" value="PyrdxlP-dep_Trfase"/>
</dbReference>
<dbReference type="CDD" id="cd01647">
    <property type="entry name" value="RT_LTR"/>
    <property type="match status" value="1"/>
</dbReference>
<dbReference type="InterPro" id="IPR015421">
    <property type="entry name" value="PyrdxlP-dep_Trfase_major"/>
</dbReference>
<feature type="compositionally biased region" description="Acidic residues" evidence="5">
    <location>
        <begin position="532"/>
        <end position="549"/>
    </location>
</feature>
<dbReference type="Pfam" id="PF17919">
    <property type="entry name" value="RT_RNaseH_2"/>
    <property type="match status" value="1"/>
</dbReference>
<dbReference type="STRING" id="69332.A0A388L063"/>
<dbReference type="GO" id="GO:0009102">
    <property type="term" value="P:biotin biosynthetic process"/>
    <property type="evidence" value="ECO:0007669"/>
    <property type="project" value="TreeGrafter"/>
</dbReference>
<keyword evidence="4" id="KW-0663">Pyridoxal phosphate</keyword>
<accession>A0A388L063</accession>
<dbReference type="FunFam" id="3.30.70.270:FF:000020">
    <property type="entry name" value="Transposon Tf2-6 polyprotein-like Protein"/>
    <property type="match status" value="1"/>
</dbReference>
<feature type="domain" description="Reverse transcriptase" evidence="6">
    <location>
        <begin position="117"/>
        <end position="213"/>
    </location>
</feature>
<protein>
    <recommendedName>
        <fullName evidence="10">Reverse transcriptase domain-containing protein</fullName>
    </recommendedName>
</protein>
<dbReference type="SUPFAM" id="SSF56672">
    <property type="entry name" value="DNA/RNA polymerases"/>
    <property type="match status" value="1"/>
</dbReference>
<dbReference type="CDD" id="cd09274">
    <property type="entry name" value="RNase_HI_RT_Ty3"/>
    <property type="match status" value="1"/>
</dbReference>
<dbReference type="InterPro" id="IPR041577">
    <property type="entry name" value="RT_RNaseH_2"/>
</dbReference>
<dbReference type="InterPro" id="IPR000477">
    <property type="entry name" value="RT_dom"/>
</dbReference>
<comment type="caution">
    <text evidence="8">The sequence shown here is derived from an EMBL/GenBank/DDBJ whole genome shotgun (WGS) entry which is preliminary data.</text>
</comment>
<name>A0A388L063_CHABU</name>
<dbReference type="AlphaFoldDB" id="A0A388L063"/>
<evidence type="ECO:0000256" key="1">
    <source>
        <dbReference type="ARBA" id="ARBA00008954"/>
    </source>
</evidence>
<feature type="compositionally biased region" description="Acidic residues" evidence="5">
    <location>
        <begin position="501"/>
        <end position="524"/>
    </location>
</feature>
<dbReference type="GO" id="GO:0004015">
    <property type="term" value="F:adenosylmethionine-8-amino-7-oxononanoate transaminase activity"/>
    <property type="evidence" value="ECO:0007669"/>
    <property type="project" value="TreeGrafter"/>
</dbReference>
<dbReference type="InterPro" id="IPR005814">
    <property type="entry name" value="Aminotrans_3"/>
</dbReference>
<dbReference type="OrthoDB" id="425114at2759"/>
<dbReference type="EMBL" id="BFEA01000229">
    <property type="protein sequence ID" value="GBG75684.1"/>
    <property type="molecule type" value="Genomic_DNA"/>
</dbReference>
<evidence type="ECO:0000256" key="4">
    <source>
        <dbReference type="ARBA" id="ARBA00022898"/>
    </source>
</evidence>
<keyword evidence="9" id="KW-1185">Reference proteome</keyword>
<dbReference type="EMBL" id="BFEA01000229">
    <property type="protein sequence ID" value="GBG75685.1"/>
    <property type="molecule type" value="Genomic_DNA"/>
</dbReference>
<dbReference type="InterPro" id="IPR015422">
    <property type="entry name" value="PyrdxlP-dep_Trfase_small"/>
</dbReference>
<comment type="similarity">
    <text evidence="1">Belongs to the class-III pyridoxal-phosphate-dependent aminotransferase family.</text>
</comment>
<dbReference type="PANTHER" id="PTHR42684:SF3">
    <property type="entry name" value="ADENOSYLMETHIONINE-8-AMINO-7-OXONONANOATE AMINOTRANSFERASE"/>
    <property type="match status" value="1"/>
</dbReference>
<reference evidence="8 9" key="1">
    <citation type="journal article" date="2018" name="Cell">
        <title>The Chara Genome: Secondary Complexity and Implications for Plant Terrestrialization.</title>
        <authorList>
            <person name="Nishiyama T."/>
            <person name="Sakayama H."/>
            <person name="Vries J.D."/>
            <person name="Buschmann H."/>
            <person name="Saint-Marcoux D."/>
            <person name="Ullrich K.K."/>
            <person name="Haas F.B."/>
            <person name="Vanderstraeten L."/>
            <person name="Becker D."/>
            <person name="Lang D."/>
            <person name="Vosolsobe S."/>
            <person name="Rombauts S."/>
            <person name="Wilhelmsson P.K.I."/>
            <person name="Janitza P."/>
            <person name="Kern R."/>
            <person name="Heyl A."/>
            <person name="Rumpler F."/>
            <person name="Villalobos L.I.A.C."/>
            <person name="Clay J.M."/>
            <person name="Skokan R."/>
            <person name="Toyoda A."/>
            <person name="Suzuki Y."/>
            <person name="Kagoshima H."/>
            <person name="Schijlen E."/>
            <person name="Tajeshwar N."/>
            <person name="Catarino B."/>
            <person name="Hetherington A.J."/>
            <person name="Saltykova A."/>
            <person name="Bonnot C."/>
            <person name="Breuninger H."/>
            <person name="Symeonidi A."/>
            <person name="Radhakrishnan G.V."/>
            <person name="Van Nieuwerburgh F."/>
            <person name="Deforce D."/>
            <person name="Chang C."/>
            <person name="Karol K.G."/>
            <person name="Hedrich R."/>
            <person name="Ulvskov P."/>
            <person name="Glockner G."/>
            <person name="Delwiche C.F."/>
            <person name="Petrasek J."/>
            <person name="Van de Peer Y."/>
            <person name="Friml J."/>
            <person name="Beilby M."/>
            <person name="Dolan L."/>
            <person name="Kohara Y."/>
            <person name="Sugano S."/>
            <person name="Fujiyama A."/>
            <person name="Delaux P.-M."/>
            <person name="Quint M."/>
            <person name="TheiBen G."/>
            <person name="Hagemann M."/>
            <person name="Harholt J."/>
            <person name="Dunand C."/>
            <person name="Zachgo S."/>
            <person name="Langdale J."/>
            <person name="Maumus F."/>
            <person name="Straeten D.V.D."/>
            <person name="Gould S.B."/>
            <person name="Rensing S.A."/>
        </authorList>
    </citation>
    <scope>NUCLEOTIDE SEQUENCE [LARGE SCALE GENOMIC DNA]</scope>
    <source>
        <strain evidence="8 9">S276</strain>
    </source>
</reference>
<evidence type="ECO:0000256" key="3">
    <source>
        <dbReference type="ARBA" id="ARBA00022679"/>
    </source>
</evidence>
<dbReference type="NCBIfam" id="NF004767">
    <property type="entry name" value="PRK06105.1"/>
    <property type="match status" value="1"/>
</dbReference>
<feature type="domain" description="Reverse transcriptase/retrotransposon-derived protein RNase H-like" evidence="7">
    <location>
        <begin position="277"/>
        <end position="375"/>
    </location>
</feature>
<gene>
    <name evidence="8" type="ORF">CBR_g20310</name>
</gene>
<keyword evidence="3" id="KW-0808">Transferase</keyword>
<dbReference type="InterPro" id="IPR043502">
    <property type="entry name" value="DNA/RNA_pol_sf"/>
</dbReference>
<organism evidence="8 9">
    <name type="scientific">Chara braunii</name>
    <name type="common">Braun's stonewort</name>
    <dbReference type="NCBI Taxonomy" id="69332"/>
    <lineage>
        <taxon>Eukaryota</taxon>
        <taxon>Viridiplantae</taxon>
        <taxon>Streptophyta</taxon>
        <taxon>Charophyceae</taxon>
        <taxon>Charales</taxon>
        <taxon>Characeae</taxon>
        <taxon>Chara</taxon>
    </lineage>
</organism>
<evidence type="ECO:0000259" key="6">
    <source>
        <dbReference type="Pfam" id="PF00078"/>
    </source>
</evidence>
<dbReference type="Proteomes" id="UP000265515">
    <property type="component" value="Unassembled WGS sequence"/>
</dbReference>
<dbReference type="InterPro" id="IPR043128">
    <property type="entry name" value="Rev_trsase/Diguanyl_cyclase"/>
</dbReference>
<evidence type="ECO:0008006" key="10">
    <source>
        <dbReference type="Google" id="ProtNLM"/>
    </source>
</evidence>
<sequence>MTNVAFRLGKVHVLGDVVVLDVNTYDVLFGLPALVALRANLDFERRSIVLRNTGGKSYAVPMRLTLRTTINVVPRISPMMAETLHMISWGESAEGKSSTNDADSSDEDDPEILKLARQRWVRCRMGICNAPATFQRAMNMTFQNFVNKTRLTQGMIDFCVIVSMNDILVYSETYHGHTQHIEWTLGALRDAGFKIALEKSEFFLSEISFLGYVVTRGGLRPDSRKVAAVKEAPVPTSLTQVRAFLGLASYYRRFIKRFVAIARPLKNLLRKDQPLSWDAECQQAFATLKDALATAPILIRPDLSKQFILITDWQPEAIFAILAQKGNDGCEHVIEYASRTVRDERRDDSAPQGECYAVVWGIQHFHPYLYGQKFRLVTDHEPLLALKKLTNYTGMIGRSAVRLQEYDFDIVHQKTERHGNADGLTCVHRFVKVLKDEEITPWKEPDLTNEPKYGQVAVLPRGKKAEEEAEEDSEGELRRKVGEAAARLAEDEEEERKAEEESAEAEEEEEEESEEETSEEEEEAYSEHSEGEPSEEEDEDDNEEVESGDDQAPTHDDELEWVPGPDRPEENPEAAAQLKKEVAEGKRPAIDPTPNDPSKDPEPLKPEHGDLAATTLSATTTRRRSRSQSPEWISKGCAGLLRVAWCPRRSAELQYVFRNHESCSGVENRKVEVTSQVSMEAMTAAQEQNQKVDKLREDECKPQTGNHPEHVEEFVDIFEEDGMPEQIGVPETGYPDEDFALDDQTQSAGCGNQHKPHHHILPPFTSAKQMKESRPLVITESKGIYVVDSNKKRYIDALAGLWCTSLGGNEQRLIKAAADQLAKLPFYHSFWNRTTECAMELAAELLDMFTARKMGKVFFTNSGSEANDTQVKLFWYYNNARGKPEKKKIIARNKSYHGSTLVTASLTGLGSLHQGFDLPVPFVLHADCPHYWRYHLPGETEEEYATRLANNLEELIKKEGADTIAAFIAEPVMGAGGVILPPATYFEKIQAVLKKYDILFIADEVVCAFGRLGTWFGCDKYNIHPDTVTLAKALSSAYQPIGAILISQEMAEVINAHSDHIGTFAHGFTYSGHPVACAVALETLKIYKERNIVDHVNKVGPIFQEGMKAFATSPIIGEVRGTALILAVEFVLDKEHKTPFPSQWGVATYLAGRCAYHGMLIRVSGDQIMMSPPLVITEEEAKEVRCLFIPYPN</sequence>
<evidence type="ECO:0000256" key="2">
    <source>
        <dbReference type="ARBA" id="ARBA00022576"/>
    </source>
</evidence>
<dbReference type="GO" id="GO:0009448">
    <property type="term" value="P:gamma-aminobutyric acid metabolic process"/>
    <property type="evidence" value="ECO:0007669"/>
    <property type="project" value="TreeGrafter"/>
</dbReference>
<dbReference type="Gramene" id="GBG75684">
    <property type="protein sequence ID" value="GBG75684"/>
    <property type="gene ID" value="CBR_g20310"/>
</dbReference>